<dbReference type="GO" id="GO:0051603">
    <property type="term" value="P:proteolysis involved in protein catabolic process"/>
    <property type="evidence" value="ECO:0007669"/>
    <property type="project" value="InterPro"/>
</dbReference>
<dbReference type="PANTHER" id="PTHR32194">
    <property type="entry name" value="METALLOPROTEASE TLDD"/>
    <property type="match status" value="1"/>
</dbReference>
<dbReference type="PIRSF" id="PIRSF001213">
    <property type="entry name" value="Psome_endopept_beta"/>
    <property type="match status" value="1"/>
</dbReference>
<feature type="non-terminal residue" evidence="8">
    <location>
        <position position="259"/>
    </location>
</feature>
<dbReference type="InterPro" id="IPR016295">
    <property type="entry name" value="Proteasome_beta4"/>
</dbReference>
<dbReference type="GO" id="GO:0005839">
    <property type="term" value="C:proteasome core complex"/>
    <property type="evidence" value="ECO:0007669"/>
    <property type="project" value="InterPro"/>
</dbReference>
<reference evidence="8 9" key="1">
    <citation type="submission" date="2013-11" db="EMBL/GenBank/DDBJ databases">
        <title>Genome sequencing of Stegodyphus mimosarum.</title>
        <authorList>
            <person name="Bechsgaard J."/>
        </authorList>
    </citation>
    <scope>NUCLEOTIDE SEQUENCE [LARGE SCALE GENOMIC DNA]</scope>
</reference>
<dbReference type="PROSITE" id="PS00854">
    <property type="entry name" value="PROTEASOME_BETA_1"/>
    <property type="match status" value="1"/>
</dbReference>
<dbReference type="FunFam" id="3.60.20.10:FF:000014">
    <property type="entry name" value="Proteasome subunit beta type-7"/>
    <property type="match status" value="1"/>
</dbReference>
<evidence type="ECO:0000256" key="5">
    <source>
        <dbReference type="ARBA" id="ARBA00023242"/>
    </source>
</evidence>
<evidence type="ECO:0000313" key="8">
    <source>
        <dbReference type="EMBL" id="KFM64167.1"/>
    </source>
</evidence>
<name>A0A087TGC8_STEMI</name>
<dbReference type="EMBL" id="KK115093">
    <property type="protein sequence ID" value="KFM64167.1"/>
    <property type="molecule type" value="Genomic_DNA"/>
</dbReference>
<dbReference type="GO" id="GO:0005737">
    <property type="term" value="C:cytoplasm"/>
    <property type="evidence" value="ECO:0007669"/>
    <property type="project" value="TreeGrafter"/>
</dbReference>
<keyword evidence="5" id="KW-0539">Nucleus</keyword>
<evidence type="ECO:0000313" key="9">
    <source>
        <dbReference type="Proteomes" id="UP000054359"/>
    </source>
</evidence>
<evidence type="ECO:0000256" key="4">
    <source>
        <dbReference type="ARBA" id="ARBA00022942"/>
    </source>
</evidence>
<dbReference type="STRING" id="407821.A0A087TGC8"/>
<comment type="function">
    <text evidence="6">Non-catalytic component of the proteasome, a multicatalytic proteinase complex which is characterized by its ability to cleave peptides with Arg, Phe, Tyr, Leu, and Glu adjacent to the leaving group at neutral or slightly basic pH. The proteasome has an ATP-dependent proteolytic activity.</text>
</comment>
<dbReference type="PROSITE" id="PS51476">
    <property type="entry name" value="PROTEASOME_BETA_2"/>
    <property type="match status" value="1"/>
</dbReference>
<gene>
    <name evidence="8" type="ORF">X975_17659</name>
</gene>
<dbReference type="InterPro" id="IPR029055">
    <property type="entry name" value="Ntn_hydrolases_N"/>
</dbReference>
<dbReference type="AlphaFoldDB" id="A0A087TGC8"/>
<evidence type="ECO:0000256" key="6">
    <source>
        <dbReference type="ARBA" id="ARBA00024953"/>
    </source>
</evidence>
<dbReference type="OrthoDB" id="7854943at2759"/>
<dbReference type="Pfam" id="PF00227">
    <property type="entry name" value="Proteasome"/>
    <property type="match status" value="1"/>
</dbReference>
<comment type="subunit">
    <text evidence="7">The 26S proteasome consists of a 20S proteasome core and two 19S regulatory subunits. The 20S proteasome core is composed of 28 subunits that are arranged in four stacked rings, resulting in a barrel-shaped structure. The two end rings are each formed by seven alpha subunits, and the two central rings are each formed by seven beta subunits. The catalytic chamber with the active sites is on the inside of the barrel.</text>
</comment>
<dbReference type="Proteomes" id="UP000054359">
    <property type="component" value="Unassembled WGS sequence"/>
</dbReference>
<keyword evidence="4 8" id="KW-0647">Proteasome</keyword>
<keyword evidence="3" id="KW-0963">Cytoplasm</keyword>
<dbReference type="OMA" id="QPIMRRY"/>
<organism evidence="8 9">
    <name type="scientific">Stegodyphus mimosarum</name>
    <name type="common">African social velvet spider</name>
    <dbReference type="NCBI Taxonomy" id="407821"/>
    <lineage>
        <taxon>Eukaryota</taxon>
        <taxon>Metazoa</taxon>
        <taxon>Ecdysozoa</taxon>
        <taxon>Arthropoda</taxon>
        <taxon>Chelicerata</taxon>
        <taxon>Arachnida</taxon>
        <taxon>Araneae</taxon>
        <taxon>Araneomorphae</taxon>
        <taxon>Entelegynae</taxon>
        <taxon>Eresoidea</taxon>
        <taxon>Eresidae</taxon>
        <taxon>Stegodyphus</taxon>
    </lineage>
</organism>
<dbReference type="CDD" id="cd03760">
    <property type="entry name" value="proteasome_beta_type_4"/>
    <property type="match status" value="1"/>
</dbReference>
<sequence length="259" mass="28765">MAFFATGSASSSLFVKDIDNMMPFSTTSAWNFASTNDTFKRTTKPLVTGTSVLGIAFDGGVMICADTLGSYGSLARFTNCQRVLKVNDQIILGAGGDFADFQFVSSMIERQVIEEECLNDGFNLKPKSLHCWLTRTLYNRRSKFDPLWNDFVVGGMQDGKPFLGFVDKIGTSFESPTIATGYGAYLAQPILREASEKKPDMCESEARDLLKHCVRILYYRDARSFPKYTLGLVTNEGVRIDTPLEIDSDWTVGKHIVCS</sequence>
<dbReference type="Gene3D" id="3.60.20.10">
    <property type="entry name" value="Glutamine Phosphoribosylpyrophosphate, subunit 1, domain 1"/>
    <property type="match status" value="1"/>
</dbReference>
<dbReference type="GO" id="GO:0005634">
    <property type="term" value="C:nucleus"/>
    <property type="evidence" value="ECO:0007669"/>
    <property type="project" value="UniProtKB-SubCell"/>
</dbReference>
<keyword evidence="9" id="KW-1185">Reference proteome</keyword>
<dbReference type="InterPro" id="IPR001353">
    <property type="entry name" value="Proteasome_sua/b"/>
</dbReference>
<evidence type="ECO:0000256" key="3">
    <source>
        <dbReference type="ARBA" id="ARBA00022490"/>
    </source>
</evidence>
<evidence type="ECO:0000256" key="1">
    <source>
        <dbReference type="ARBA" id="ARBA00004123"/>
    </source>
</evidence>
<dbReference type="SUPFAM" id="SSF56235">
    <property type="entry name" value="N-terminal nucleophile aminohydrolases (Ntn hydrolases)"/>
    <property type="match status" value="1"/>
</dbReference>
<dbReference type="InterPro" id="IPR023333">
    <property type="entry name" value="Proteasome_suB-type"/>
</dbReference>
<protein>
    <recommendedName>
        <fullName evidence="2">Proteasome subunit beta type-4</fullName>
    </recommendedName>
</protein>
<evidence type="ECO:0000256" key="7">
    <source>
        <dbReference type="ARBA" id="ARBA00026071"/>
    </source>
</evidence>
<evidence type="ECO:0000256" key="2">
    <source>
        <dbReference type="ARBA" id="ARBA00016157"/>
    </source>
</evidence>
<accession>A0A087TGC8</accession>
<comment type="subcellular location">
    <subcellularLocation>
        <location evidence="1">Nucleus</location>
    </subcellularLocation>
</comment>
<dbReference type="PANTHER" id="PTHR32194:SF6">
    <property type="entry name" value="PROTEASOME SUBUNIT BETA"/>
    <property type="match status" value="1"/>
</dbReference>
<dbReference type="InterPro" id="IPR016050">
    <property type="entry name" value="Proteasome_bsu_CS"/>
</dbReference>
<proteinExistence type="predicted"/>